<dbReference type="Pfam" id="PF00400">
    <property type="entry name" value="WD40"/>
    <property type="match status" value="5"/>
</dbReference>
<evidence type="ECO:0000313" key="10">
    <source>
        <dbReference type="Proteomes" id="UP001172155"/>
    </source>
</evidence>
<comment type="subcellular location">
    <subcellularLocation>
        <location evidence="1">Cytoplasm</location>
    </subcellularLocation>
</comment>
<dbReference type="SUPFAM" id="SSF50978">
    <property type="entry name" value="WD40 repeat-like"/>
    <property type="match status" value="1"/>
</dbReference>
<dbReference type="GO" id="GO:0005737">
    <property type="term" value="C:cytoplasm"/>
    <property type="evidence" value="ECO:0007669"/>
    <property type="project" value="UniProtKB-SubCell"/>
</dbReference>
<keyword evidence="10" id="KW-1185">Reference proteome</keyword>
<dbReference type="InterPro" id="IPR011989">
    <property type="entry name" value="ARM-like"/>
</dbReference>
<evidence type="ECO:0000259" key="7">
    <source>
        <dbReference type="PROSITE" id="PS51394"/>
    </source>
</evidence>
<dbReference type="InterPro" id="IPR036322">
    <property type="entry name" value="WD40_repeat_dom_sf"/>
</dbReference>
<sequence length="803" mass="87793">MAEFQLSAELVAHENDVRAVAFPTPDIIASGSRDGTVRFWKRAPGTPTAFQPTTIASSPKQYFNSVAVLPRKSEDGTSHNRVMYSGTDLIIDIRDAENVDNDHRQLFGHEANVCALDASPSGSYIVSGSWDSRCIVWENYEAARLLDHDTGGPPRSVWAVLAYDNNTVITGSADTNIRIFDLQKSRRQNARPSQGFATVAAHTTIKTPDVVRALCRFSTELTKRHPSNADFASAGNDGVIRLWKNTATGVEEKGQLHGHDSFIYSLAVLEYGELVSSGEDRTVRIWKGMTCVQTIVHPAISVWSVAVGPNNDIVSGASDGVVRVFTRNESRKADAEALASFEKTVQSSSIPAPAMDRKNIPPKAWLDTNRGQKPGQIKTVLDEDGTILAYQWDASEWKLVGTVVEPPTSKASHNGQEYDFVWDVDIGPEQPMLKLPFNRGDDVYAAAKKFLEENSLPISYFEAVAAFINDNLGNQQGFSKGDGNPNDTQPAEKPYKWNALLPHTKYLYLVQSKLALGLNKLREFNGTVHKAIQLNPRQLDHLGLLVNELTARPEKAKIDPDVKQSVVTVVTQWPYERRLPGLDFLRCIAVNEGGAKHRGGNVLEAAVLSALNLTTEDGTPPLASIDMMKDVAWGQVTANNVMMALRVAGNLFATKEGREIMTKEAGPIISLLAHITGVDAAKTPFGEANANLQGALITVAFNYAALAYNERQKSPRETNVSTPILETLLAIARKVATTQESREFQFRAGMVAGNIAAIGGAELNLVRGASVTEWLEAAGKQGEERDQRIWSVLEEIDTLLRGQ</sequence>
<feature type="domain" description="PFU" evidence="7">
    <location>
        <begin position="389"/>
        <end position="482"/>
    </location>
</feature>
<dbReference type="InterPro" id="IPR015943">
    <property type="entry name" value="WD40/YVTN_repeat-like_dom_sf"/>
</dbReference>
<dbReference type="GO" id="GO:0010992">
    <property type="term" value="P:ubiquitin recycling"/>
    <property type="evidence" value="ECO:0007669"/>
    <property type="project" value="TreeGrafter"/>
</dbReference>
<keyword evidence="3 5" id="KW-0853">WD repeat</keyword>
<dbReference type="InterPro" id="IPR015155">
    <property type="entry name" value="PFU"/>
</dbReference>
<evidence type="ECO:0000259" key="8">
    <source>
        <dbReference type="PROSITE" id="PS51396"/>
    </source>
</evidence>
<feature type="domain" description="PUL" evidence="8">
    <location>
        <begin position="499"/>
        <end position="799"/>
    </location>
</feature>
<dbReference type="Gene3D" id="2.130.10.10">
    <property type="entry name" value="YVTN repeat-like/Quinoprotein amine dehydrogenase"/>
    <property type="match status" value="1"/>
</dbReference>
<keyword evidence="4" id="KW-0677">Repeat</keyword>
<dbReference type="PANTHER" id="PTHR19849:SF0">
    <property type="entry name" value="PHOSPHOLIPASE A-2-ACTIVATING PROTEIN"/>
    <property type="match status" value="1"/>
</dbReference>
<evidence type="ECO:0000256" key="4">
    <source>
        <dbReference type="ARBA" id="ARBA00022737"/>
    </source>
</evidence>
<dbReference type="GO" id="GO:0005634">
    <property type="term" value="C:nucleus"/>
    <property type="evidence" value="ECO:0007669"/>
    <property type="project" value="TreeGrafter"/>
</dbReference>
<dbReference type="Pfam" id="PF08324">
    <property type="entry name" value="PUL"/>
    <property type="match status" value="1"/>
</dbReference>
<dbReference type="InterPro" id="IPR038122">
    <property type="entry name" value="PFU_sf"/>
</dbReference>
<name>A0AA40K7S8_9PEZI</name>
<feature type="region of interest" description="Disordered" evidence="6">
    <location>
        <begin position="352"/>
        <end position="372"/>
    </location>
</feature>
<dbReference type="InterPro" id="IPR013535">
    <property type="entry name" value="PUL_dom"/>
</dbReference>
<accession>A0AA40K7S8</accession>
<dbReference type="EMBL" id="JAUKUD010000003">
    <property type="protein sequence ID" value="KAK0749146.1"/>
    <property type="molecule type" value="Genomic_DNA"/>
</dbReference>
<evidence type="ECO:0000313" key="9">
    <source>
        <dbReference type="EMBL" id="KAK0749146.1"/>
    </source>
</evidence>
<evidence type="ECO:0000256" key="5">
    <source>
        <dbReference type="PROSITE-ProRule" id="PRU00221"/>
    </source>
</evidence>
<evidence type="ECO:0000256" key="6">
    <source>
        <dbReference type="SAM" id="MobiDB-lite"/>
    </source>
</evidence>
<dbReference type="Gene3D" id="3.10.20.870">
    <property type="entry name" value="PFU (PLAA family ubiquitin binding), C-terminal domain"/>
    <property type="match status" value="1"/>
</dbReference>
<proteinExistence type="predicted"/>
<dbReference type="SMART" id="SM00320">
    <property type="entry name" value="WD40"/>
    <property type="match status" value="6"/>
</dbReference>
<feature type="repeat" description="WD" evidence="5">
    <location>
        <begin position="106"/>
        <end position="138"/>
    </location>
</feature>
<gene>
    <name evidence="9" type="ORF">B0T18DRAFT_324101</name>
</gene>
<dbReference type="PROSITE" id="PS50082">
    <property type="entry name" value="WD_REPEATS_2"/>
    <property type="match status" value="3"/>
</dbReference>
<feature type="repeat" description="WD" evidence="5">
    <location>
        <begin position="10"/>
        <end position="41"/>
    </location>
</feature>
<dbReference type="Proteomes" id="UP001172155">
    <property type="component" value="Unassembled WGS sequence"/>
</dbReference>
<dbReference type="PANTHER" id="PTHR19849">
    <property type="entry name" value="PHOSPHOLIPASE A-2-ACTIVATING PROTEIN"/>
    <property type="match status" value="1"/>
</dbReference>
<reference evidence="9" key="1">
    <citation type="submission" date="2023-06" db="EMBL/GenBank/DDBJ databases">
        <title>Genome-scale phylogeny and comparative genomics of the fungal order Sordariales.</title>
        <authorList>
            <consortium name="Lawrence Berkeley National Laboratory"/>
            <person name="Hensen N."/>
            <person name="Bonometti L."/>
            <person name="Westerberg I."/>
            <person name="Brannstrom I.O."/>
            <person name="Guillou S."/>
            <person name="Cros-Aarteil S."/>
            <person name="Calhoun S."/>
            <person name="Haridas S."/>
            <person name="Kuo A."/>
            <person name="Mondo S."/>
            <person name="Pangilinan J."/>
            <person name="Riley R."/>
            <person name="LaButti K."/>
            <person name="Andreopoulos B."/>
            <person name="Lipzen A."/>
            <person name="Chen C."/>
            <person name="Yanf M."/>
            <person name="Daum C."/>
            <person name="Ng V."/>
            <person name="Clum A."/>
            <person name="Steindorff A."/>
            <person name="Ohm R."/>
            <person name="Martin F."/>
            <person name="Silar P."/>
            <person name="Natvig D."/>
            <person name="Lalanne C."/>
            <person name="Gautier V."/>
            <person name="Ament-velasquez S.L."/>
            <person name="Kruys A."/>
            <person name="Hutchinson M.I."/>
            <person name="Powell A.J."/>
            <person name="Barry K."/>
            <person name="Miller A.N."/>
            <person name="Grigoriev I.V."/>
            <person name="Debuchy R."/>
            <person name="Gladieux P."/>
            <person name="Thoren M.H."/>
            <person name="Johannesson H."/>
        </authorList>
    </citation>
    <scope>NUCLEOTIDE SEQUENCE</scope>
    <source>
        <strain evidence="9">SMH3187-1</strain>
    </source>
</reference>
<feature type="repeat" description="WD" evidence="5">
    <location>
        <begin position="256"/>
        <end position="287"/>
    </location>
</feature>
<dbReference type="InterPro" id="IPR001680">
    <property type="entry name" value="WD40_rpt"/>
</dbReference>
<evidence type="ECO:0000256" key="1">
    <source>
        <dbReference type="ARBA" id="ARBA00004496"/>
    </source>
</evidence>
<keyword evidence="2" id="KW-0963">Cytoplasm</keyword>
<dbReference type="AlphaFoldDB" id="A0AA40K7S8"/>
<dbReference type="CDD" id="cd00200">
    <property type="entry name" value="WD40"/>
    <property type="match status" value="1"/>
</dbReference>
<evidence type="ECO:0000256" key="3">
    <source>
        <dbReference type="ARBA" id="ARBA00022574"/>
    </source>
</evidence>
<protein>
    <submittedName>
        <fullName evidence="9">WD40-repeat-containing domain protein</fullName>
    </submittedName>
</protein>
<organism evidence="9 10">
    <name type="scientific">Schizothecium vesticola</name>
    <dbReference type="NCBI Taxonomy" id="314040"/>
    <lineage>
        <taxon>Eukaryota</taxon>
        <taxon>Fungi</taxon>
        <taxon>Dikarya</taxon>
        <taxon>Ascomycota</taxon>
        <taxon>Pezizomycotina</taxon>
        <taxon>Sordariomycetes</taxon>
        <taxon>Sordariomycetidae</taxon>
        <taxon>Sordariales</taxon>
        <taxon>Schizotheciaceae</taxon>
        <taxon>Schizothecium</taxon>
    </lineage>
</organism>
<dbReference type="Pfam" id="PF09070">
    <property type="entry name" value="PFU"/>
    <property type="match status" value="1"/>
</dbReference>
<dbReference type="PROSITE" id="PS51396">
    <property type="entry name" value="PUL"/>
    <property type="match status" value="1"/>
</dbReference>
<dbReference type="PROSITE" id="PS51394">
    <property type="entry name" value="PFU"/>
    <property type="match status" value="1"/>
</dbReference>
<evidence type="ECO:0000256" key="2">
    <source>
        <dbReference type="ARBA" id="ARBA00022490"/>
    </source>
</evidence>
<comment type="caution">
    <text evidence="9">The sequence shown here is derived from an EMBL/GenBank/DDBJ whole genome shotgun (WGS) entry which is preliminary data.</text>
</comment>
<dbReference type="Gene3D" id="1.25.10.10">
    <property type="entry name" value="Leucine-rich Repeat Variant"/>
    <property type="match status" value="1"/>
</dbReference>
<dbReference type="GO" id="GO:0043130">
    <property type="term" value="F:ubiquitin binding"/>
    <property type="evidence" value="ECO:0007669"/>
    <property type="project" value="TreeGrafter"/>
</dbReference>
<dbReference type="PROSITE" id="PS50294">
    <property type="entry name" value="WD_REPEATS_REGION"/>
    <property type="match status" value="3"/>
</dbReference>
<dbReference type="GO" id="GO:0043161">
    <property type="term" value="P:proteasome-mediated ubiquitin-dependent protein catabolic process"/>
    <property type="evidence" value="ECO:0007669"/>
    <property type="project" value="TreeGrafter"/>
</dbReference>